<evidence type="ECO:0000256" key="1">
    <source>
        <dbReference type="ARBA" id="ARBA00022576"/>
    </source>
</evidence>
<sequence>MSAVEKVGKLDEQLLDEYQDVHMHVFGKPLRVLDHGKGTHVWDVDGNEYLDFLGGIAVNSVGYADPRWIAALTAQAEKAAHVSNYFATEPQIRLAEKLIELAGAPKGSHVYFGNSGTEGNEAALKLAKLYGRTLPNAHTVMGGKSPRIIALKHGFHGRTMGSLSATWKPAIRTPFEPLVPDVEFVDANDIDAMHDAFARTGAGKYAEGPVAAVIIEMIQGEAGVLPLDPSYVQGVRALCDSNDALLIVDEVQTGIGRTGSWFAFQREDLGGGIQPDMVTFAKGVAGGFPMGGMIAFGEKLSRMYSAGLHGSTFGGNPLGAAAALATLHIIEEDGLVANAEERGIQLRNALDACDNPLFVATRGRGLLNAVLLAHPCAHAVVDWALEHGLIVNAVAPNALRLAPSLVVSGDDVDSCVETLARVPSDLADD</sequence>
<dbReference type="PROSITE" id="PS00600">
    <property type="entry name" value="AA_TRANSFER_CLASS_3"/>
    <property type="match status" value="1"/>
</dbReference>
<name>A0AB39UEC4_9BIFI</name>
<dbReference type="Pfam" id="PF00202">
    <property type="entry name" value="Aminotran_3"/>
    <property type="match status" value="1"/>
</dbReference>
<keyword evidence="2 5" id="KW-0028">Amino-acid biosynthesis</keyword>
<feature type="binding site" evidence="5">
    <location>
        <position position="155"/>
    </location>
    <ligand>
        <name>pyridoxal 5'-phosphate</name>
        <dbReference type="ChEBI" id="CHEBI:597326"/>
    </ligand>
</feature>
<keyword evidence="4 5" id="KW-0663">Pyridoxal phosphate</keyword>
<dbReference type="CDD" id="cd00610">
    <property type="entry name" value="OAT_like"/>
    <property type="match status" value="1"/>
</dbReference>
<comment type="subunit">
    <text evidence="5">Homodimer.</text>
</comment>
<dbReference type="PANTHER" id="PTHR11986:SF79">
    <property type="entry name" value="ACETYLORNITHINE AMINOTRANSFERASE, MITOCHONDRIAL"/>
    <property type="match status" value="1"/>
</dbReference>
<dbReference type="EMBL" id="CP129683">
    <property type="protein sequence ID" value="XDS51110.1"/>
    <property type="molecule type" value="Genomic_DNA"/>
</dbReference>
<dbReference type="PANTHER" id="PTHR11986">
    <property type="entry name" value="AMINOTRANSFERASE CLASS III"/>
    <property type="match status" value="1"/>
</dbReference>
<feature type="binding site" evidence="5">
    <location>
        <position position="312"/>
    </location>
    <ligand>
        <name>pyridoxal 5'-phosphate</name>
        <dbReference type="ChEBI" id="CHEBI:597326"/>
    </ligand>
</feature>
<reference evidence="6" key="1">
    <citation type="submission" date="2023-07" db="EMBL/GenBank/DDBJ databases">
        <title>Bifidobacterium aquikefiriaerophilum sp. nov. and Bifidobacterium eccum sp. nov., isolated from water kefir.</title>
        <authorList>
            <person name="Breselge S."/>
            <person name="Bellassi P."/>
            <person name="Barcenilla C."/>
            <person name="Alvarez-Ordonez A."/>
            <person name="Morelli L."/>
            <person name="Cotter P.D."/>
        </authorList>
    </citation>
    <scope>NUCLEOTIDE SEQUENCE</scope>
    <source>
        <strain evidence="8">WK012_4_13</strain>
        <strain evidence="7">WK013_4_14</strain>
        <strain evidence="6">WK048_4_13</strain>
    </source>
</reference>
<evidence type="ECO:0000313" key="6">
    <source>
        <dbReference type="EMBL" id="XDS47259.1"/>
    </source>
</evidence>
<evidence type="ECO:0000256" key="3">
    <source>
        <dbReference type="ARBA" id="ARBA00022679"/>
    </source>
</evidence>
<dbReference type="NCBIfam" id="NF002874">
    <property type="entry name" value="PRK03244.1"/>
    <property type="match status" value="1"/>
</dbReference>
<dbReference type="FunFam" id="3.40.640.10:FF:000004">
    <property type="entry name" value="Acetylornithine aminotransferase"/>
    <property type="match status" value="1"/>
</dbReference>
<evidence type="ECO:0000256" key="5">
    <source>
        <dbReference type="HAMAP-Rule" id="MF_01107"/>
    </source>
</evidence>
<dbReference type="RefSeq" id="WP_369342074.1">
    <property type="nucleotide sequence ID" value="NZ_CP129675.1"/>
</dbReference>
<dbReference type="EC" id="2.6.1.11" evidence="5"/>
<feature type="binding site" evidence="5">
    <location>
        <position position="158"/>
    </location>
    <ligand>
        <name>N(2)-acetyl-L-ornithine</name>
        <dbReference type="ChEBI" id="CHEBI:57805"/>
    </ligand>
</feature>
<protein>
    <recommendedName>
        <fullName evidence="5">Acetylornithine aminotransferase</fullName>
        <shortName evidence="5">ACOAT</shortName>
        <ecNumber evidence="5">2.6.1.11</ecNumber>
    </recommendedName>
</protein>
<dbReference type="InterPro" id="IPR049704">
    <property type="entry name" value="Aminotrans_3_PPA_site"/>
</dbReference>
<evidence type="ECO:0000313" key="8">
    <source>
        <dbReference type="EMBL" id="XDS51110.1"/>
    </source>
</evidence>
<dbReference type="InterPro" id="IPR005814">
    <property type="entry name" value="Aminotrans_3"/>
</dbReference>
<evidence type="ECO:0000256" key="2">
    <source>
        <dbReference type="ARBA" id="ARBA00022605"/>
    </source>
</evidence>
<dbReference type="InterPro" id="IPR015421">
    <property type="entry name" value="PyrdxlP-dep_Trfase_major"/>
</dbReference>
<dbReference type="InterPro" id="IPR015422">
    <property type="entry name" value="PyrdxlP-dep_Trfase_small"/>
</dbReference>
<keyword evidence="1 5" id="KW-0032">Aminotransferase</keyword>
<dbReference type="InterPro" id="IPR004636">
    <property type="entry name" value="AcOrn/SuccOrn_fam"/>
</dbReference>
<dbReference type="EMBL" id="CP129675">
    <property type="protein sequence ID" value="XDS47259.1"/>
    <property type="molecule type" value="Genomic_DNA"/>
</dbReference>
<proteinExistence type="inferred from homology"/>
<gene>
    <name evidence="5" type="primary">argD</name>
    <name evidence="8" type="ORF">QN062_02715</name>
    <name evidence="7" type="ORF">QN216_06720</name>
    <name evidence="6" type="ORF">QN217_03730</name>
</gene>
<comment type="miscellaneous">
    <text evidence="5">May also have succinyldiaminopimelate aminotransferase activity, thus carrying out the corresponding step in lysine biosynthesis.</text>
</comment>
<dbReference type="Gene3D" id="3.40.640.10">
    <property type="entry name" value="Type I PLP-dependent aspartate aminotransferase-like (Major domain)"/>
    <property type="match status" value="1"/>
</dbReference>
<comment type="catalytic activity">
    <reaction evidence="5">
        <text>N(2)-acetyl-L-ornithine + 2-oxoglutarate = N-acetyl-L-glutamate 5-semialdehyde + L-glutamate</text>
        <dbReference type="Rhea" id="RHEA:18049"/>
        <dbReference type="ChEBI" id="CHEBI:16810"/>
        <dbReference type="ChEBI" id="CHEBI:29123"/>
        <dbReference type="ChEBI" id="CHEBI:29985"/>
        <dbReference type="ChEBI" id="CHEBI:57805"/>
        <dbReference type="EC" id="2.6.1.11"/>
    </reaction>
</comment>
<keyword evidence="3 5" id="KW-0808">Transferase</keyword>
<evidence type="ECO:0000256" key="4">
    <source>
        <dbReference type="ARBA" id="ARBA00022898"/>
    </source>
</evidence>
<comment type="pathway">
    <text evidence="5">Amino-acid biosynthesis; L-arginine biosynthesis; N(2)-acetyl-L-ornithine from L-glutamate: step 4/4.</text>
</comment>
<dbReference type="Gene3D" id="3.90.1150.10">
    <property type="entry name" value="Aspartate Aminotransferase, domain 1"/>
    <property type="match status" value="1"/>
</dbReference>
<dbReference type="GO" id="GO:0005737">
    <property type="term" value="C:cytoplasm"/>
    <property type="evidence" value="ECO:0007669"/>
    <property type="project" value="UniProtKB-SubCell"/>
</dbReference>
<dbReference type="EMBL" id="CP129682">
    <property type="protein sequence ID" value="XDS48033.1"/>
    <property type="molecule type" value="Genomic_DNA"/>
</dbReference>
<accession>A0AB39UEC4</accession>
<dbReference type="GO" id="GO:0030170">
    <property type="term" value="F:pyridoxal phosphate binding"/>
    <property type="evidence" value="ECO:0007669"/>
    <property type="project" value="InterPro"/>
</dbReference>
<dbReference type="SUPFAM" id="SSF53383">
    <property type="entry name" value="PLP-dependent transferases"/>
    <property type="match status" value="1"/>
</dbReference>
<comment type="cofactor">
    <cofactor evidence="5">
        <name>pyridoxal 5'-phosphate</name>
        <dbReference type="ChEBI" id="CHEBI:597326"/>
    </cofactor>
    <text evidence="5">Binds 1 pyridoxal phosphate per subunit.</text>
</comment>
<dbReference type="PIRSF" id="PIRSF000521">
    <property type="entry name" value="Transaminase_4ab_Lys_Orn"/>
    <property type="match status" value="1"/>
</dbReference>
<feature type="binding site" evidence="5">
    <location>
        <position position="311"/>
    </location>
    <ligand>
        <name>N(2)-acetyl-L-ornithine</name>
        <dbReference type="ChEBI" id="CHEBI:57805"/>
    </ligand>
</feature>
<comment type="subcellular location">
    <subcellularLocation>
        <location evidence="5">Cytoplasm</location>
    </subcellularLocation>
</comment>
<comment type="similarity">
    <text evidence="5">Belongs to the class-III pyridoxal-phosphate-dependent aminotransferase family. ArgD subfamily.</text>
</comment>
<dbReference type="KEGG" id="bfk:QN062_02715"/>
<dbReference type="GO" id="GO:0042802">
    <property type="term" value="F:identical protein binding"/>
    <property type="evidence" value="ECO:0007669"/>
    <property type="project" value="TreeGrafter"/>
</dbReference>
<evidence type="ECO:0000313" key="7">
    <source>
        <dbReference type="EMBL" id="XDS48033.1"/>
    </source>
</evidence>
<dbReference type="AlphaFoldDB" id="A0AB39UEC4"/>
<feature type="modified residue" description="N6-(pyridoxal phosphate)lysine" evidence="5">
    <location>
        <position position="282"/>
    </location>
</feature>
<dbReference type="HAMAP" id="MF_01107">
    <property type="entry name" value="ArgD_aminotrans_3"/>
    <property type="match status" value="1"/>
</dbReference>
<dbReference type="GO" id="GO:0006526">
    <property type="term" value="P:L-arginine biosynthetic process"/>
    <property type="evidence" value="ECO:0007669"/>
    <property type="project" value="UniProtKB-UniRule"/>
</dbReference>
<keyword evidence="5" id="KW-0963">Cytoplasm</keyword>
<organism evidence="6">
    <name type="scientific">Bifidobacterium fermentum</name>
    <dbReference type="NCBI Taxonomy" id="3059035"/>
    <lineage>
        <taxon>Bacteria</taxon>
        <taxon>Bacillati</taxon>
        <taxon>Actinomycetota</taxon>
        <taxon>Actinomycetes</taxon>
        <taxon>Bifidobacteriales</taxon>
        <taxon>Bifidobacteriaceae</taxon>
        <taxon>Bifidobacterium</taxon>
    </lineage>
</organism>
<dbReference type="GO" id="GO:0003992">
    <property type="term" value="F:N2-acetyl-L-ornithine:2-oxoglutarate 5-aminotransferase activity"/>
    <property type="evidence" value="ECO:0007669"/>
    <property type="project" value="UniProtKB-UniRule"/>
</dbReference>
<feature type="binding site" evidence="5">
    <location>
        <begin position="249"/>
        <end position="252"/>
    </location>
    <ligand>
        <name>pyridoxal 5'-phosphate</name>
        <dbReference type="ChEBI" id="CHEBI:597326"/>
    </ligand>
</feature>
<dbReference type="InterPro" id="IPR015424">
    <property type="entry name" value="PyrdxlP-dep_Trfase"/>
</dbReference>
<feature type="binding site" evidence="5">
    <location>
        <begin position="116"/>
        <end position="117"/>
    </location>
    <ligand>
        <name>pyridoxal 5'-phosphate</name>
        <dbReference type="ChEBI" id="CHEBI:597326"/>
    </ligand>
</feature>
<keyword evidence="5" id="KW-0055">Arginine biosynthesis</keyword>
<dbReference type="InterPro" id="IPR050103">
    <property type="entry name" value="Class-III_PLP-dep_AT"/>
</dbReference>